<dbReference type="RefSeq" id="XP_014675762.1">
    <property type="nucleotide sequence ID" value="XM_014820276.1"/>
</dbReference>
<keyword evidence="8" id="KW-0999">Mitochondrion inner membrane</keyword>
<comment type="subunit">
    <text evidence="8">Heterohexamer.</text>
</comment>
<keyword evidence="3" id="KW-0862">Zinc</keyword>
<evidence type="ECO:0000313" key="11">
    <source>
        <dbReference type="RefSeq" id="XP_014675762.1"/>
    </source>
</evidence>
<keyword evidence="10" id="KW-1185">Reference proteome</keyword>
<evidence type="ECO:0000259" key="9">
    <source>
        <dbReference type="Pfam" id="PF02953"/>
    </source>
</evidence>
<sequence>MMKAGVRNFRDFLQLYNNVTQTCFDACVTDMHYRKMTDSEGSCIDTCSSKFVNVNHRMMSLFMELAPKLGFLSQPGGNTGNPLTK</sequence>
<feature type="domain" description="Tim10-like" evidence="9">
    <location>
        <begin position="7"/>
        <end position="63"/>
    </location>
</feature>
<keyword evidence="5 8" id="KW-0811">Translocation</keyword>
<comment type="similarity">
    <text evidence="8">Belongs to the small Tim family.</text>
</comment>
<dbReference type="InterPro" id="IPR004217">
    <property type="entry name" value="Tim10-like"/>
</dbReference>
<dbReference type="Pfam" id="PF02953">
    <property type="entry name" value="zf-Tim10_DDP"/>
    <property type="match status" value="1"/>
</dbReference>
<comment type="domain">
    <text evidence="8">The twin CX3C motif contains 4 conserved Cys residues that form 2 disulfide bonds in the mitochondrial intermembrane space.</text>
</comment>
<evidence type="ECO:0000313" key="10">
    <source>
        <dbReference type="Proteomes" id="UP000695022"/>
    </source>
</evidence>
<dbReference type="InterPro" id="IPR035427">
    <property type="entry name" value="Tim10-like_dom_sf"/>
</dbReference>
<dbReference type="SUPFAM" id="SSF144122">
    <property type="entry name" value="Tim10-like"/>
    <property type="match status" value="1"/>
</dbReference>
<gene>
    <name evidence="11" type="primary">LOC106815766</name>
</gene>
<dbReference type="InterPro" id="IPR050673">
    <property type="entry name" value="Mito_inner_translocase_sub"/>
</dbReference>
<evidence type="ECO:0000256" key="2">
    <source>
        <dbReference type="ARBA" id="ARBA00022723"/>
    </source>
</evidence>
<comment type="subcellular location">
    <subcellularLocation>
        <location evidence="8">Mitochondrion inner membrane</location>
        <topology evidence="8">Peripheral membrane protein</topology>
        <orientation evidence="8">Intermembrane side</orientation>
    </subcellularLocation>
</comment>
<keyword evidence="6 8" id="KW-0496">Mitochondrion</keyword>
<evidence type="ECO:0000256" key="4">
    <source>
        <dbReference type="ARBA" id="ARBA00022927"/>
    </source>
</evidence>
<evidence type="ECO:0000256" key="1">
    <source>
        <dbReference type="ARBA" id="ARBA00022448"/>
    </source>
</evidence>
<protein>
    <recommendedName>
        <fullName evidence="8">Mitochondrial import inner membrane translocase subunit</fullName>
    </recommendedName>
</protein>
<evidence type="ECO:0000256" key="6">
    <source>
        <dbReference type="ARBA" id="ARBA00023128"/>
    </source>
</evidence>
<keyword evidence="8" id="KW-0143">Chaperone</keyword>
<reference evidence="11" key="1">
    <citation type="submission" date="2025-08" db="UniProtKB">
        <authorList>
            <consortium name="RefSeq"/>
        </authorList>
    </citation>
    <scope>IDENTIFICATION</scope>
</reference>
<comment type="function">
    <text evidence="8">Mitochondrial intermembrane chaperone that participates in the import and insertion of some multi-pass transmembrane proteins into the mitochondrial inner membrane. Also required for the transfer of beta-barrel precursors from the TOM complex to the sorting and assembly machinery (SAM complex) of the outer membrane. Acts as a chaperone-like protein that protects the hydrophobic precursors from aggregation and guide them through the mitochondrial intermembrane space.</text>
</comment>
<dbReference type="PANTHER" id="PTHR13172">
    <property type="entry name" value="MITOCHONDRIAL IMPORT INNER MEMBRANE TRANSLOCASE SUBUNIT TIM9B"/>
    <property type="match status" value="1"/>
</dbReference>
<proteinExistence type="inferred from homology"/>
<evidence type="ECO:0000256" key="3">
    <source>
        <dbReference type="ARBA" id="ARBA00022833"/>
    </source>
</evidence>
<keyword evidence="8" id="KW-0472">Membrane</keyword>
<dbReference type="Gene3D" id="1.10.287.810">
    <property type="entry name" value="Mitochondrial import inner membrane translocase subunit tim13 like domains"/>
    <property type="match status" value="1"/>
</dbReference>
<keyword evidence="4 8" id="KW-0653">Protein transport</keyword>
<organism evidence="10 11">
    <name type="scientific">Priapulus caudatus</name>
    <name type="common">Priapulid worm</name>
    <dbReference type="NCBI Taxonomy" id="37621"/>
    <lineage>
        <taxon>Eukaryota</taxon>
        <taxon>Metazoa</taxon>
        <taxon>Ecdysozoa</taxon>
        <taxon>Scalidophora</taxon>
        <taxon>Priapulida</taxon>
        <taxon>Priapulimorpha</taxon>
        <taxon>Priapulimorphida</taxon>
        <taxon>Priapulidae</taxon>
        <taxon>Priapulus</taxon>
    </lineage>
</organism>
<keyword evidence="1 8" id="KW-0813">Transport</keyword>
<keyword evidence="7 8" id="KW-1015">Disulfide bond</keyword>
<accession>A0ABM1EU91</accession>
<keyword evidence="2" id="KW-0479">Metal-binding</keyword>
<name>A0ABM1EU91_PRICU</name>
<dbReference type="GeneID" id="106815766"/>
<dbReference type="Proteomes" id="UP000695022">
    <property type="component" value="Unplaced"/>
</dbReference>
<evidence type="ECO:0000256" key="5">
    <source>
        <dbReference type="ARBA" id="ARBA00023010"/>
    </source>
</evidence>
<evidence type="ECO:0000256" key="8">
    <source>
        <dbReference type="RuleBase" id="RU367043"/>
    </source>
</evidence>
<evidence type="ECO:0000256" key="7">
    <source>
        <dbReference type="ARBA" id="ARBA00023157"/>
    </source>
</evidence>